<dbReference type="KEGG" id="smiz:4412673_03015"/>
<dbReference type="InterPro" id="IPR024930">
    <property type="entry name" value="Skp_dom_sf"/>
</dbReference>
<accession>A0AAJ4XDB7</accession>
<feature type="coiled-coil region" evidence="3">
    <location>
        <begin position="35"/>
        <end position="120"/>
    </location>
</feature>
<protein>
    <submittedName>
        <fullName evidence="5">Outer membrane protein 26</fullName>
    </submittedName>
</protein>
<dbReference type="SUPFAM" id="SSF111384">
    <property type="entry name" value="OmpH-like"/>
    <property type="match status" value="1"/>
</dbReference>
<organism evidence="5 6">
    <name type="scientific">Sphingobacterium mizutaii</name>
    <dbReference type="NCBI Taxonomy" id="1010"/>
    <lineage>
        <taxon>Bacteria</taxon>
        <taxon>Pseudomonadati</taxon>
        <taxon>Bacteroidota</taxon>
        <taxon>Sphingobacteriia</taxon>
        <taxon>Sphingobacteriales</taxon>
        <taxon>Sphingobacteriaceae</taxon>
        <taxon>Sphingobacterium</taxon>
    </lineage>
</organism>
<name>A0AAJ4XDB7_9SPHI</name>
<dbReference type="SMART" id="SM00935">
    <property type="entry name" value="OmpH"/>
    <property type="match status" value="1"/>
</dbReference>
<dbReference type="EMBL" id="LT906468">
    <property type="protein sequence ID" value="SNV54043.1"/>
    <property type="molecule type" value="Genomic_DNA"/>
</dbReference>
<evidence type="ECO:0000313" key="5">
    <source>
        <dbReference type="EMBL" id="SNV54043.1"/>
    </source>
</evidence>
<dbReference type="GO" id="GO:0051082">
    <property type="term" value="F:unfolded protein binding"/>
    <property type="evidence" value="ECO:0007669"/>
    <property type="project" value="InterPro"/>
</dbReference>
<dbReference type="AlphaFoldDB" id="A0AAJ4XDB7"/>
<dbReference type="RefSeq" id="WP_093098279.1">
    <property type="nucleotide sequence ID" value="NZ_CP158798.1"/>
</dbReference>
<dbReference type="GO" id="GO:0005829">
    <property type="term" value="C:cytosol"/>
    <property type="evidence" value="ECO:0007669"/>
    <property type="project" value="TreeGrafter"/>
</dbReference>
<evidence type="ECO:0000256" key="2">
    <source>
        <dbReference type="ARBA" id="ARBA00022729"/>
    </source>
</evidence>
<evidence type="ECO:0000256" key="4">
    <source>
        <dbReference type="SAM" id="SignalP"/>
    </source>
</evidence>
<dbReference type="PANTHER" id="PTHR35089">
    <property type="entry name" value="CHAPERONE PROTEIN SKP"/>
    <property type="match status" value="1"/>
</dbReference>
<dbReference type="Gene3D" id="3.30.910.20">
    <property type="entry name" value="Skp domain"/>
    <property type="match status" value="1"/>
</dbReference>
<reference evidence="5 6" key="1">
    <citation type="submission" date="2017-06" db="EMBL/GenBank/DDBJ databases">
        <authorList>
            <consortium name="Pathogen Informatics"/>
        </authorList>
    </citation>
    <scope>NUCLEOTIDE SEQUENCE [LARGE SCALE GENOMIC DNA]</scope>
    <source>
        <strain evidence="5 6">NCTC12149</strain>
    </source>
</reference>
<sequence>MKNLLKSVVLATGILLAGNAVNAQQKIGHINTAEIVQSTNEFKAAEGQMKTLQETKQKEIQGMISEYQKQQNNANEKLRNRSEANKETVDAEVQTIANTMREMETRIQSVQQAAQEEIGQKQQELYAPIEQKVMTAINAVAKEKGYAYVLDISSGSVPYFQGGDDLTADIKTKLGVSATAAPAAAPKK</sequence>
<dbReference type="Proteomes" id="UP000215355">
    <property type="component" value="Chromosome 1"/>
</dbReference>
<feature type="chain" id="PRO_5042517253" evidence="4">
    <location>
        <begin position="24"/>
        <end position="188"/>
    </location>
</feature>
<dbReference type="InterPro" id="IPR005632">
    <property type="entry name" value="Chaperone_Skp"/>
</dbReference>
<feature type="signal peptide" evidence="4">
    <location>
        <begin position="1"/>
        <end position="23"/>
    </location>
</feature>
<comment type="similarity">
    <text evidence="1">Belongs to the Skp family.</text>
</comment>
<keyword evidence="3" id="KW-0175">Coiled coil</keyword>
<evidence type="ECO:0000256" key="3">
    <source>
        <dbReference type="SAM" id="Coils"/>
    </source>
</evidence>
<evidence type="ECO:0000313" key="6">
    <source>
        <dbReference type="Proteomes" id="UP000215355"/>
    </source>
</evidence>
<dbReference type="PANTHER" id="PTHR35089:SF1">
    <property type="entry name" value="CHAPERONE PROTEIN SKP"/>
    <property type="match status" value="1"/>
</dbReference>
<evidence type="ECO:0000256" key="1">
    <source>
        <dbReference type="ARBA" id="ARBA00009091"/>
    </source>
</evidence>
<gene>
    <name evidence="5" type="ORF">SAMEA4412673_03015</name>
</gene>
<keyword evidence="2 4" id="KW-0732">Signal</keyword>
<dbReference type="GO" id="GO:0050821">
    <property type="term" value="P:protein stabilization"/>
    <property type="evidence" value="ECO:0007669"/>
    <property type="project" value="TreeGrafter"/>
</dbReference>
<proteinExistence type="inferred from homology"/>
<dbReference type="Pfam" id="PF03938">
    <property type="entry name" value="OmpH"/>
    <property type="match status" value="1"/>
</dbReference>